<evidence type="ECO:0008006" key="4">
    <source>
        <dbReference type="Google" id="ProtNLM"/>
    </source>
</evidence>
<protein>
    <recommendedName>
        <fullName evidence="4">BED-type domain-containing protein</fullName>
    </recommendedName>
</protein>
<organism evidence="2 3">
    <name type="scientific">Orchesella dallaii</name>
    <dbReference type="NCBI Taxonomy" id="48710"/>
    <lineage>
        <taxon>Eukaryota</taxon>
        <taxon>Metazoa</taxon>
        <taxon>Ecdysozoa</taxon>
        <taxon>Arthropoda</taxon>
        <taxon>Hexapoda</taxon>
        <taxon>Collembola</taxon>
        <taxon>Entomobryomorpha</taxon>
        <taxon>Entomobryoidea</taxon>
        <taxon>Orchesellidae</taxon>
        <taxon>Orchesellinae</taxon>
        <taxon>Orchesella</taxon>
    </lineage>
</organism>
<sequence length="356" mass="40900">MSLRDQLINNEIQHLGQMLQTLSYELTLLQDFIKEKFGPDYDAFRRNLTDEHQYPATSSSSNAPAPRAKASTSSKTVKVTARKSTAPRPGGYKRERSDGNWETENRGEVKEKRRKDSEEREEEDQRSTEERPMAYDEESSSAIEDGVEEDEDDDEIEMEFPVDQKNIHLLIEQEVEETGERVDFNQQNRGKPRKAIWNKFIVTKLPNEKLHVRCPICKDAVSSKSSRMEKHYEKCRPLEVPGSQSDPVPGTSSNKLVLAEEKQETLKAMRELKKEKRLTIASELGGPVPLGPGRRLDPVWAYFNVADDPTTGNKMATCKRCQTRVSSRVHRVRRHFIICHELDKEVEREGEEEQVA</sequence>
<proteinExistence type="predicted"/>
<feature type="compositionally biased region" description="Acidic residues" evidence="1">
    <location>
        <begin position="135"/>
        <end position="151"/>
    </location>
</feature>
<reference evidence="2 3" key="1">
    <citation type="submission" date="2024-08" db="EMBL/GenBank/DDBJ databases">
        <authorList>
            <person name="Cucini C."/>
            <person name="Frati F."/>
        </authorList>
    </citation>
    <scope>NUCLEOTIDE SEQUENCE [LARGE SCALE GENOMIC DNA]</scope>
</reference>
<dbReference type="EMBL" id="CAXLJM020000014">
    <property type="protein sequence ID" value="CAL8080410.1"/>
    <property type="molecule type" value="Genomic_DNA"/>
</dbReference>
<comment type="caution">
    <text evidence="2">The sequence shown here is derived from an EMBL/GenBank/DDBJ whole genome shotgun (WGS) entry which is preliminary data.</text>
</comment>
<accession>A0ABP1PWJ8</accession>
<feature type="region of interest" description="Disordered" evidence="1">
    <location>
        <begin position="52"/>
        <end position="151"/>
    </location>
</feature>
<evidence type="ECO:0000313" key="3">
    <source>
        <dbReference type="Proteomes" id="UP001642540"/>
    </source>
</evidence>
<keyword evidence="3" id="KW-1185">Reference proteome</keyword>
<feature type="compositionally biased region" description="Basic and acidic residues" evidence="1">
    <location>
        <begin position="92"/>
        <end position="134"/>
    </location>
</feature>
<evidence type="ECO:0000313" key="2">
    <source>
        <dbReference type="EMBL" id="CAL8080410.1"/>
    </source>
</evidence>
<feature type="compositionally biased region" description="Low complexity" evidence="1">
    <location>
        <begin position="55"/>
        <end position="71"/>
    </location>
</feature>
<name>A0ABP1PWJ8_9HEXA</name>
<gene>
    <name evidence="2" type="ORF">ODALV1_LOCUS4636</name>
</gene>
<dbReference type="Proteomes" id="UP001642540">
    <property type="component" value="Unassembled WGS sequence"/>
</dbReference>
<evidence type="ECO:0000256" key="1">
    <source>
        <dbReference type="SAM" id="MobiDB-lite"/>
    </source>
</evidence>